<sequence length="183" mass="20786">MRMVTPPNFKQCVVVGNGAVGKTYMLSSYFENVQVTKTSEWIPTEDSKRYASTIEGEDVEFWDTPVFGEIFDQRRLQTYPGADVVIICFSIVSPTFLETVITKWQPEVQKYAPNASILLVGTKLDLRDDEEVRKDLRDLGLEPVSYEDGSRAAEKILARYIECSALTRQNLDSVFREAVKLSK</sequence>
<dbReference type="PROSITE" id="PS51419">
    <property type="entry name" value="RAB"/>
    <property type="match status" value="1"/>
</dbReference>
<dbReference type="InterPro" id="IPR003578">
    <property type="entry name" value="Small_GTPase_Rho"/>
</dbReference>
<dbReference type="PRINTS" id="PR00449">
    <property type="entry name" value="RASTRNSFRMNG"/>
</dbReference>
<dbReference type="EMBL" id="FJUY01000001">
    <property type="protein sequence ID" value="CZT15399.1"/>
    <property type="molecule type" value="Genomic_DNA"/>
</dbReference>
<dbReference type="GO" id="GO:0003924">
    <property type="term" value="F:GTPase activity"/>
    <property type="evidence" value="ECO:0007669"/>
    <property type="project" value="InterPro"/>
</dbReference>
<evidence type="ECO:0000256" key="3">
    <source>
        <dbReference type="ARBA" id="ARBA00023134"/>
    </source>
</evidence>
<dbReference type="NCBIfam" id="TIGR00231">
    <property type="entry name" value="small_GTP"/>
    <property type="match status" value="1"/>
</dbReference>
<dbReference type="SMART" id="SM00175">
    <property type="entry name" value="RAB"/>
    <property type="match status" value="1"/>
</dbReference>
<dbReference type="SMART" id="SM00173">
    <property type="entry name" value="RAS"/>
    <property type="match status" value="1"/>
</dbReference>
<dbReference type="PROSITE" id="PS51420">
    <property type="entry name" value="RHO"/>
    <property type="match status" value="1"/>
</dbReference>
<dbReference type="InterPro" id="IPR005225">
    <property type="entry name" value="Small_GTP-bd"/>
</dbReference>
<dbReference type="PANTHER" id="PTHR24072">
    <property type="entry name" value="RHO FAMILY GTPASE"/>
    <property type="match status" value="1"/>
</dbReference>
<dbReference type="InterPro" id="IPR027417">
    <property type="entry name" value="P-loop_NTPase"/>
</dbReference>
<dbReference type="CDD" id="cd00157">
    <property type="entry name" value="Rho"/>
    <property type="match status" value="1"/>
</dbReference>
<protein>
    <submittedName>
        <fullName evidence="4">Related to Rho GTPase Rac</fullName>
    </submittedName>
</protein>
<reference evidence="4 5" key="1">
    <citation type="submission" date="2016-03" db="EMBL/GenBank/DDBJ databases">
        <authorList>
            <person name="Ploux O."/>
        </authorList>
    </citation>
    <scope>NUCLEOTIDE SEQUENCE [LARGE SCALE GENOMIC DNA]</scope>
    <source>
        <strain evidence="4 5">URUG2</strain>
    </source>
</reference>
<evidence type="ECO:0000313" key="5">
    <source>
        <dbReference type="Proteomes" id="UP000225277"/>
    </source>
</evidence>
<keyword evidence="2" id="KW-0547">Nucleotide-binding</keyword>
<dbReference type="RefSeq" id="XP_023622296.1">
    <property type="nucleotide sequence ID" value="XM_023766528.1"/>
</dbReference>
<gene>
    <name evidence="4" type="ORF">RCC_12323</name>
</gene>
<dbReference type="GO" id="GO:0005525">
    <property type="term" value="F:GTP binding"/>
    <property type="evidence" value="ECO:0007669"/>
    <property type="project" value="UniProtKB-KW"/>
</dbReference>
<dbReference type="GeneID" id="35606874"/>
<evidence type="ECO:0000256" key="2">
    <source>
        <dbReference type="ARBA" id="ARBA00022741"/>
    </source>
</evidence>
<dbReference type="Gene3D" id="3.40.50.300">
    <property type="entry name" value="P-loop containing nucleotide triphosphate hydrolases"/>
    <property type="match status" value="1"/>
</dbReference>
<dbReference type="InterPro" id="IPR001806">
    <property type="entry name" value="Small_GTPase"/>
</dbReference>
<accession>A0A2D3V1M3</accession>
<dbReference type="AlphaFoldDB" id="A0A2D3V1M3"/>
<proteinExistence type="predicted"/>
<dbReference type="SUPFAM" id="SSF52540">
    <property type="entry name" value="P-loop containing nucleoside triphosphate hydrolases"/>
    <property type="match status" value="1"/>
</dbReference>
<dbReference type="GO" id="GO:0007264">
    <property type="term" value="P:small GTPase-mediated signal transduction"/>
    <property type="evidence" value="ECO:0007669"/>
    <property type="project" value="InterPro"/>
</dbReference>
<dbReference type="SMART" id="SM00174">
    <property type="entry name" value="RHO"/>
    <property type="match status" value="1"/>
</dbReference>
<dbReference type="STRING" id="112498.A0A2D3V1M3"/>
<keyword evidence="3" id="KW-0342">GTP-binding</keyword>
<evidence type="ECO:0000313" key="4">
    <source>
        <dbReference type="EMBL" id="CZT15399.1"/>
    </source>
</evidence>
<organism evidence="4 5">
    <name type="scientific">Ramularia collo-cygni</name>
    <dbReference type="NCBI Taxonomy" id="112498"/>
    <lineage>
        <taxon>Eukaryota</taxon>
        <taxon>Fungi</taxon>
        <taxon>Dikarya</taxon>
        <taxon>Ascomycota</taxon>
        <taxon>Pezizomycotina</taxon>
        <taxon>Dothideomycetes</taxon>
        <taxon>Dothideomycetidae</taxon>
        <taxon>Mycosphaerellales</taxon>
        <taxon>Mycosphaerellaceae</taxon>
        <taxon>Ramularia</taxon>
    </lineage>
</organism>
<name>A0A2D3V1M3_9PEZI</name>
<keyword evidence="1" id="KW-0488">Methylation</keyword>
<keyword evidence="5" id="KW-1185">Reference proteome</keyword>
<evidence type="ECO:0000256" key="1">
    <source>
        <dbReference type="ARBA" id="ARBA00022481"/>
    </source>
</evidence>
<dbReference type="Pfam" id="PF00071">
    <property type="entry name" value="Ras"/>
    <property type="match status" value="1"/>
</dbReference>
<dbReference type="OrthoDB" id="8830751at2759"/>
<dbReference type="Proteomes" id="UP000225277">
    <property type="component" value="Unassembled WGS sequence"/>
</dbReference>